<dbReference type="Proteomes" id="UP000006875">
    <property type="component" value="Chromosome"/>
</dbReference>
<sequence length="197" mass="22903">MPKKAIFTKDHILNKAFEMLEKKGLEEITARNLAKALKSSPAPIYGFFKSMDDLKKELIERSKSVFMEYVKNQNTELPLLNIGMGIVTFAREEKQLFRSIFLREKSYQGLIQEFKELVEEEITADNRFMGLPKEVKETLFLDCWTYAHGMATLTCTGYFENPSDEFIKDRLMQSAAGIIYRRLEEAPELENFFKDQG</sequence>
<dbReference type="SUPFAM" id="SSF48498">
    <property type="entry name" value="Tetracyclin repressor-like, C-terminal domain"/>
    <property type="match status" value="1"/>
</dbReference>
<reference evidence="4 5" key="1">
    <citation type="journal article" date="2010" name="Stand. Genomic Sci.">
        <title>Complete genome sequence of Ilyobacter polytropus type strain (CuHbu1).</title>
        <authorList>
            <person name="Sikorski J."/>
            <person name="Chertkov O."/>
            <person name="Lapidus A."/>
            <person name="Nolan M."/>
            <person name="Lucas S."/>
            <person name="Del Rio T.G."/>
            <person name="Tice H."/>
            <person name="Cheng J.F."/>
            <person name="Tapia R."/>
            <person name="Han C."/>
            <person name="Goodwin L."/>
            <person name="Pitluck S."/>
            <person name="Liolios K."/>
            <person name="Ivanova N."/>
            <person name="Mavromatis K."/>
            <person name="Mikhailova N."/>
            <person name="Pati A."/>
            <person name="Chen A."/>
            <person name="Palaniappan K."/>
            <person name="Land M."/>
            <person name="Hauser L."/>
            <person name="Chang Y.J."/>
            <person name="Jeffries C.D."/>
            <person name="Brambilla E."/>
            <person name="Yasawong M."/>
            <person name="Rohde M."/>
            <person name="Pukall R."/>
            <person name="Spring S."/>
            <person name="Goker M."/>
            <person name="Woyke T."/>
            <person name="Bristow J."/>
            <person name="Eisen J.A."/>
            <person name="Markowitz V."/>
            <person name="Hugenholtz P."/>
            <person name="Kyrpides N.C."/>
            <person name="Klenk H.P."/>
        </authorList>
    </citation>
    <scope>NUCLEOTIDE SEQUENCE [LARGE SCALE GENOMIC DNA]</scope>
    <source>
        <strain evidence="5">ATCC 51220 / DSM 2926 / LMG 16218 / CuHBu1</strain>
    </source>
</reference>
<feature type="DNA-binding region" description="H-T-H motif" evidence="2">
    <location>
        <begin position="29"/>
        <end position="48"/>
    </location>
</feature>
<dbReference type="InterPro" id="IPR001647">
    <property type="entry name" value="HTH_TetR"/>
</dbReference>
<feature type="domain" description="HTH tetR-type" evidence="3">
    <location>
        <begin position="6"/>
        <end position="66"/>
    </location>
</feature>
<name>E3H5Y2_ILYPC</name>
<accession>E3H5Y2</accession>
<dbReference type="EMBL" id="CP002281">
    <property type="protein sequence ID" value="ADO82272.1"/>
    <property type="molecule type" value="Genomic_DNA"/>
</dbReference>
<protein>
    <submittedName>
        <fullName evidence="4">Transcriptional regulator, TetR family</fullName>
    </submittedName>
</protein>
<dbReference type="InterPro" id="IPR023772">
    <property type="entry name" value="DNA-bd_HTH_TetR-type_CS"/>
</dbReference>
<dbReference type="OrthoDB" id="66596at2"/>
<keyword evidence="1 2" id="KW-0238">DNA-binding</keyword>
<dbReference type="PROSITE" id="PS01081">
    <property type="entry name" value="HTH_TETR_1"/>
    <property type="match status" value="1"/>
</dbReference>
<evidence type="ECO:0000313" key="5">
    <source>
        <dbReference type="Proteomes" id="UP000006875"/>
    </source>
</evidence>
<dbReference type="InterPro" id="IPR009057">
    <property type="entry name" value="Homeodomain-like_sf"/>
</dbReference>
<dbReference type="PROSITE" id="PS50977">
    <property type="entry name" value="HTH_TETR_2"/>
    <property type="match status" value="1"/>
</dbReference>
<dbReference type="Pfam" id="PF00440">
    <property type="entry name" value="TetR_N"/>
    <property type="match status" value="1"/>
</dbReference>
<organism evidence="4 5">
    <name type="scientific">Ilyobacter polytropus (strain ATCC 51220 / DSM 2926 / LMG 16218 / CuHBu1)</name>
    <dbReference type="NCBI Taxonomy" id="572544"/>
    <lineage>
        <taxon>Bacteria</taxon>
        <taxon>Fusobacteriati</taxon>
        <taxon>Fusobacteriota</taxon>
        <taxon>Fusobacteriia</taxon>
        <taxon>Fusobacteriales</taxon>
        <taxon>Fusobacteriaceae</taxon>
        <taxon>Ilyobacter</taxon>
    </lineage>
</organism>
<dbReference type="AlphaFoldDB" id="E3H5Y2"/>
<dbReference type="eggNOG" id="COG1309">
    <property type="taxonomic scope" value="Bacteria"/>
</dbReference>
<evidence type="ECO:0000313" key="4">
    <source>
        <dbReference type="EMBL" id="ADO82272.1"/>
    </source>
</evidence>
<keyword evidence="5" id="KW-1185">Reference proteome</keyword>
<dbReference type="RefSeq" id="WP_013386942.1">
    <property type="nucleotide sequence ID" value="NC_014632.1"/>
</dbReference>
<proteinExistence type="predicted"/>
<evidence type="ECO:0000256" key="1">
    <source>
        <dbReference type="ARBA" id="ARBA00023125"/>
    </source>
</evidence>
<dbReference type="Gene3D" id="1.10.357.10">
    <property type="entry name" value="Tetracycline Repressor, domain 2"/>
    <property type="match status" value="1"/>
</dbReference>
<dbReference type="SUPFAM" id="SSF46689">
    <property type="entry name" value="Homeodomain-like"/>
    <property type="match status" value="1"/>
</dbReference>
<gene>
    <name evidence="4" type="ordered locus">Ilyop_0484</name>
</gene>
<evidence type="ECO:0000256" key="2">
    <source>
        <dbReference type="PROSITE-ProRule" id="PRU00335"/>
    </source>
</evidence>
<dbReference type="HOGENOM" id="CLU_100170_1_0_0"/>
<dbReference type="KEGG" id="ipo:Ilyop_0484"/>
<dbReference type="STRING" id="572544.Ilyop_0484"/>
<dbReference type="GO" id="GO:0003677">
    <property type="term" value="F:DNA binding"/>
    <property type="evidence" value="ECO:0007669"/>
    <property type="project" value="UniProtKB-UniRule"/>
</dbReference>
<dbReference type="InterPro" id="IPR036271">
    <property type="entry name" value="Tet_transcr_reg_TetR-rel_C_sf"/>
</dbReference>
<dbReference type="Gene3D" id="1.10.10.60">
    <property type="entry name" value="Homeodomain-like"/>
    <property type="match status" value="1"/>
</dbReference>
<evidence type="ECO:0000259" key="3">
    <source>
        <dbReference type="PROSITE" id="PS50977"/>
    </source>
</evidence>